<sequence>MFASCVPPLLVRLATSLGALVLLIALGLGSELRVRVRLADGLITEEILEADNERDSISLEFKQGDGTLITFVADFKQLKRGSGGCAVVGLCLHMGHAVSRSDAGGGMTTRLGDTVKIGQPISSRHRDTKGKNVKIFRALILGELERGQNQYQALCFLSRLNHNEIIPSESMARLRQKNPQAIRLAEERRGQEQLTMGTAVNLSRAGLLSSHVYNVCSEAHEAVYTSQEDAKHWLDKGMEGSLFEVLPQAADTPGLQPCRVTKDLWQPCLCVYSLRLEWYPCLLKYCRSRDTTGKGAPYRCGIKSCSKGYQFTYYVPQKQLCLWDEET</sequence>
<dbReference type="OrthoDB" id="5947176at2759"/>
<protein>
    <recommendedName>
        <fullName evidence="2">Out at first protein homolog</fullName>
    </recommendedName>
</protein>
<dbReference type="Pfam" id="PF22873">
    <property type="entry name" value="OAF_C"/>
    <property type="match status" value="1"/>
</dbReference>
<accession>A0A9Q0DMA1</accession>
<feature type="domain" description="Out at first protein BRICHOS-like" evidence="3">
    <location>
        <begin position="131"/>
        <end position="233"/>
    </location>
</feature>
<dbReference type="InterPro" id="IPR026315">
    <property type="entry name" value="Oaf"/>
</dbReference>
<name>A0A9Q0DMA1_9TELE</name>
<dbReference type="EMBL" id="JANIIK010000114">
    <property type="protein sequence ID" value="KAJ3590999.1"/>
    <property type="molecule type" value="Genomic_DNA"/>
</dbReference>
<evidence type="ECO:0000313" key="6">
    <source>
        <dbReference type="Proteomes" id="UP001148018"/>
    </source>
</evidence>
<dbReference type="Proteomes" id="UP001148018">
    <property type="component" value="Unassembled WGS sequence"/>
</dbReference>
<comment type="similarity">
    <text evidence="1">Belongs to the OAF family.</text>
</comment>
<reference evidence="5" key="1">
    <citation type="submission" date="2022-07" db="EMBL/GenBank/DDBJ databases">
        <title>Chromosome-level genome of Muraenolepis orangiensis.</title>
        <authorList>
            <person name="Kim J."/>
        </authorList>
    </citation>
    <scope>NUCLEOTIDE SEQUENCE</scope>
    <source>
        <strain evidence="5">KU_S4_2022</strain>
        <tissue evidence="5">Muscle</tissue>
    </source>
</reference>
<evidence type="ECO:0000313" key="5">
    <source>
        <dbReference type="EMBL" id="KAJ3590999.1"/>
    </source>
</evidence>
<dbReference type="AlphaFoldDB" id="A0A9Q0DMA1"/>
<feature type="domain" description="Out at first C-terminal" evidence="4">
    <location>
        <begin position="258"/>
        <end position="325"/>
    </location>
</feature>
<evidence type="ECO:0000259" key="3">
    <source>
        <dbReference type="Pfam" id="PF14941"/>
    </source>
</evidence>
<dbReference type="Pfam" id="PF14941">
    <property type="entry name" value="OAF_N"/>
    <property type="match status" value="2"/>
</dbReference>
<dbReference type="InterPro" id="IPR053894">
    <property type="entry name" value="OAF_N"/>
</dbReference>
<evidence type="ECO:0000256" key="1">
    <source>
        <dbReference type="ARBA" id="ARBA00005786"/>
    </source>
</evidence>
<comment type="caution">
    <text evidence="5">The sequence shown here is derived from an EMBL/GenBank/DDBJ whole genome shotgun (WGS) entry which is preliminary data.</text>
</comment>
<dbReference type="PANTHER" id="PTHR13423:SF2">
    <property type="entry name" value="OUT AT FIRST PROTEIN HOMOLOG"/>
    <property type="match status" value="1"/>
</dbReference>
<feature type="domain" description="Out at first protein BRICHOS-like" evidence="3">
    <location>
        <begin position="30"/>
        <end position="77"/>
    </location>
</feature>
<organism evidence="5 6">
    <name type="scientific">Muraenolepis orangiensis</name>
    <name type="common">Patagonian moray cod</name>
    <dbReference type="NCBI Taxonomy" id="630683"/>
    <lineage>
        <taxon>Eukaryota</taxon>
        <taxon>Metazoa</taxon>
        <taxon>Chordata</taxon>
        <taxon>Craniata</taxon>
        <taxon>Vertebrata</taxon>
        <taxon>Euteleostomi</taxon>
        <taxon>Actinopterygii</taxon>
        <taxon>Neopterygii</taxon>
        <taxon>Teleostei</taxon>
        <taxon>Neoteleostei</taxon>
        <taxon>Acanthomorphata</taxon>
        <taxon>Zeiogadaria</taxon>
        <taxon>Gadariae</taxon>
        <taxon>Gadiformes</taxon>
        <taxon>Muraenolepidoidei</taxon>
        <taxon>Muraenolepididae</taxon>
        <taxon>Muraenolepis</taxon>
    </lineage>
</organism>
<gene>
    <name evidence="5" type="ORF">NHX12_008946</name>
</gene>
<proteinExistence type="inferred from homology"/>
<keyword evidence="6" id="KW-1185">Reference proteome</keyword>
<evidence type="ECO:0000256" key="2">
    <source>
        <dbReference type="ARBA" id="ARBA00021639"/>
    </source>
</evidence>
<dbReference type="PANTHER" id="PTHR13423">
    <property type="entry name" value="OUT AT FIRST"/>
    <property type="match status" value="1"/>
</dbReference>
<evidence type="ECO:0000259" key="4">
    <source>
        <dbReference type="Pfam" id="PF22873"/>
    </source>
</evidence>
<dbReference type="InterPro" id="IPR053897">
    <property type="entry name" value="Oaf_C"/>
</dbReference>